<dbReference type="InterPro" id="IPR036388">
    <property type="entry name" value="WH-like_DNA-bd_sf"/>
</dbReference>
<dbReference type="PROSITE" id="PS50995">
    <property type="entry name" value="HTH_MARR_2"/>
    <property type="match status" value="1"/>
</dbReference>
<dbReference type="SMART" id="SM00347">
    <property type="entry name" value="HTH_MARR"/>
    <property type="match status" value="1"/>
</dbReference>
<evidence type="ECO:0000259" key="1">
    <source>
        <dbReference type="PROSITE" id="PS50995"/>
    </source>
</evidence>
<organism evidence="2 3">
    <name type="scientific">Actinomadura miaoliensis</name>
    <dbReference type="NCBI Taxonomy" id="430685"/>
    <lineage>
        <taxon>Bacteria</taxon>
        <taxon>Bacillati</taxon>
        <taxon>Actinomycetota</taxon>
        <taxon>Actinomycetes</taxon>
        <taxon>Streptosporangiales</taxon>
        <taxon>Thermomonosporaceae</taxon>
        <taxon>Actinomadura</taxon>
    </lineage>
</organism>
<reference evidence="3" key="1">
    <citation type="journal article" date="2019" name="Int. J. Syst. Evol. Microbiol.">
        <title>The Global Catalogue of Microorganisms (GCM) 10K type strain sequencing project: providing services to taxonomists for standard genome sequencing and annotation.</title>
        <authorList>
            <consortium name="The Broad Institute Genomics Platform"/>
            <consortium name="The Broad Institute Genome Sequencing Center for Infectious Disease"/>
            <person name="Wu L."/>
            <person name="Ma J."/>
        </authorList>
    </citation>
    <scope>NUCLEOTIDE SEQUENCE [LARGE SCALE GENOMIC DNA]</scope>
    <source>
        <strain evidence="3">JCM 16702</strain>
    </source>
</reference>
<evidence type="ECO:0000313" key="2">
    <source>
        <dbReference type="EMBL" id="GAA4099642.1"/>
    </source>
</evidence>
<dbReference type="EMBL" id="BAAAZG010000059">
    <property type="protein sequence ID" value="GAA4099642.1"/>
    <property type="molecule type" value="Genomic_DNA"/>
</dbReference>
<dbReference type="PRINTS" id="PR00598">
    <property type="entry name" value="HTHMARR"/>
</dbReference>
<evidence type="ECO:0000313" key="3">
    <source>
        <dbReference type="Proteomes" id="UP001500683"/>
    </source>
</evidence>
<accession>A0ABP7WXU4</accession>
<name>A0ABP7WXU4_9ACTN</name>
<dbReference type="Proteomes" id="UP001500683">
    <property type="component" value="Unassembled WGS sequence"/>
</dbReference>
<feature type="domain" description="HTH marR-type" evidence="1">
    <location>
        <begin position="1"/>
        <end position="146"/>
    </location>
</feature>
<proteinExistence type="predicted"/>
<dbReference type="Pfam" id="PF12802">
    <property type="entry name" value="MarR_2"/>
    <property type="match status" value="1"/>
</dbReference>
<dbReference type="PANTHER" id="PTHR33164">
    <property type="entry name" value="TRANSCRIPTIONAL REGULATOR, MARR FAMILY"/>
    <property type="match status" value="1"/>
</dbReference>
<protein>
    <recommendedName>
        <fullName evidence="1">HTH marR-type domain-containing protein</fullName>
    </recommendedName>
</protein>
<comment type="caution">
    <text evidence="2">The sequence shown here is derived from an EMBL/GenBank/DDBJ whole genome shotgun (WGS) entry which is preliminary data.</text>
</comment>
<dbReference type="InterPro" id="IPR036390">
    <property type="entry name" value="WH_DNA-bd_sf"/>
</dbReference>
<dbReference type="Gene3D" id="1.10.10.10">
    <property type="entry name" value="Winged helix-like DNA-binding domain superfamily/Winged helix DNA-binding domain"/>
    <property type="match status" value="1"/>
</dbReference>
<dbReference type="InterPro" id="IPR000835">
    <property type="entry name" value="HTH_MarR-typ"/>
</dbReference>
<dbReference type="PANTHER" id="PTHR33164:SF43">
    <property type="entry name" value="HTH-TYPE TRANSCRIPTIONAL REPRESSOR YETL"/>
    <property type="match status" value="1"/>
</dbReference>
<dbReference type="RefSeq" id="WP_344957265.1">
    <property type="nucleotide sequence ID" value="NZ_BAAAZG010000059.1"/>
</dbReference>
<sequence>MNATADDGTPARLKDAPSWLINQVSLHSHRLVAESMAAAGARGYHYRLLAALEEFGPASQAALGRRTGIDRSDVVAMLNELSDQDLVRRSPDPADRRRNVITITPEGTRHLHRLDQVLAQIQDDLLAPLSPAERGELVRLLSALLAHHSGR</sequence>
<keyword evidence="3" id="KW-1185">Reference proteome</keyword>
<dbReference type="InterPro" id="IPR039422">
    <property type="entry name" value="MarR/SlyA-like"/>
</dbReference>
<dbReference type="SUPFAM" id="SSF46785">
    <property type="entry name" value="Winged helix' DNA-binding domain"/>
    <property type="match status" value="1"/>
</dbReference>
<gene>
    <name evidence="2" type="ORF">GCM10022214_75880</name>
</gene>